<sequence>GFYPIAPGSDVYAIGSPAVEDAVLKLENGNSLHVYVKNQGDKNVFVKKIKLNGKEIKEPFLHHKDLTEGGTLEFEMTNKQTNAYK</sequence>
<evidence type="ECO:0000313" key="3">
    <source>
        <dbReference type="Proteomes" id="UP000249645"/>
    </source>
</evidence>
<accession>A0A2W5ETF0</accession>
<dbReference type="InterPro" id="IPR050883">
    <property type="entry name" value="PNGase"/>
</dbReference>
<evidence type="ECO:0000313" key="2">
    <source>
        <dbReference type="EMBL" id="PZP45753.1"/>
    </source>
</evidence>
<keyword evidence="2" id="KW-0378">Hydrolase</keyword>
<dbReference type="Proteomes" id="UP000249645">
    <property type="component" value="Unassembled WGS sequence"/>
</dbReference>
<reference evidence="2 3" key="1">
    <citation type="submission" date="2017-11" db="EMBL/GenBank/DDBJ databases">
        <title>Infants hospitalized years apart are colonized by the same room-sourced microbial strains.</title>
        <authorList>
            <person name="Brooks B."/>
            <person name="Olm M.R."/>
            <person name="Firek B.A."/>
            <person name="Baker R."/>
            <person name="Thomas B.C."/>
            <person name="Morowitz M.J."/>
            <person name="Banfield J.F."/>
        </authorList>
    </citation>
    <scope>NUCLEOTIDE SEQUENCE [LARGE SCALE GENOMIC DNA]</scope>
    <source>
        <strain evidence="2">S2_009_000_R2_76</strain>
    </source>
</reference>
<evidence type="ECO:0000259" key="1">
    <source>
        <dbReference type="Pfam" id="PF07971"/>
    </source>
</evidence>
<dbReference type="GO" id="GO:0005829">
    <property type="term" value="C:cytosol"/>
    <property type="evidence" value="ECO:0007669"/>
    <property type="project" value="TreeGrafter"/>
</dbReference>
<comment type="caution">
    <text evidence="2">The sequence shown here is derived from an EMBL/GenBank/DDBJ whole genome shotgun (WGS) entry which is preliminary data.</text>
</comment>
<dbReference type="InterPro" id="IPR012939">
    <property type="entry name" value="Glyco_hydro_92"/>
</dbReference>
<dbReference type="PANTHER" id="PTHR12143">
    <property type="entry name" value="PEPTIDE N-GLYCANASE PNGASE -RELATED"/>
    <property type="match status" value="1"/>
</dbReference>
<name>A0A2W5ETF0_9SPHI</name>
<gene>
    <name evidence="2" type="ORF">DI598_12910</name>
</gene>
<proteinExistence type="predicted"/>
<protein>
    <submittedName>
        <fullName evidence="2">Sugar hydrolase</fullName>
    </submittedName>
</protein>
<organism evidence="2 3">
    <name type="scientific">Pseudopedobacter saltans</name>
    <dbReference type="NCBI Taxonomy" id="151895"/>
    <lineage>
        <taxon>Bacteria</taxon>
        <taxon>Pseudomonadati</taxon>
        <taxon>Bacteroidota</taxon>
        <taxon>Sphingobacteriia</taxon>
        <taxon>Sphingobacteriales</taxon>
        <taxon>Sphingobacteriaceae</taxon>
        <taxon>Pseudopedobacter</taxon>
    </lineage>
</organism>
<feature type="non-terminal residue" evidence="2">
    <location>
        <position position="1"/>
    </location>
</feature>
<dbReference type="GO" id="GO:0000224">
    <property type="term" value="F:peptide-N4-(N-acetyl-beta-glucosaminyl)asparagine amidase activity"/>
    <property type="evidence" value="ECO:0007669"/>
    <property type="project" value="TreeGrafter"/>
</dbReference>
<dbReference type="PANTHER" id="PTHR12143:SF43">
    <property type="entry name" value="PUTATIVE-RELATED"/>
    <property type="match status" value="1"/>
</dbReference>
<dbReference type="GO" id="GO:0006516">
    <property type="term" value="P:glycoprotein catabolic process"/>
    <property type="evidence" value="ECO:0007669"/>
    <property type="project" value="TreeGrafter"/>
</dbReference>
<dbReference type="EMBL" id="QFOI01000251">
    <property type="protein sequence ID" value="PZP45753.1"/>
    <property type="molecule type" value="Genomic_DNA"/>
</dbReference>
<feature type="domain" description="Glycosyl hydrolase family 92" evidence="1">
    <location>
        <begin position="1"/>
        <end position="77"/>
    </location>
</feature>
<dbReference type="Pfam" id="PF07971">
    <property type="entry name" value="Glyco_hydro_92"/>
    <property type="match status" value="1"/>
</dbReference>
<dbReference type="AlphaFoldDB" id="A0A2W5ETF0"/>
<dbReference type="Gene3D" id="3.30.2080.10">
    <property type="entry name" value="GH92 mannosidase domain"/>
    <property type="match status" value="1"/>
</dbReference>